<dbReference type="OrthoDB" id="6120292at2"/>
<name>A0A1H4E252_9GAMM</name>
<dbReference type="RefSeq" id="WP_091826366.1">
    <property type="nucleotide sequence ID" value="NZ_FNRJ01000007.1"/>
</dbReference>
<dbReference type="STRING" id="1122198.SAMN02745729_10791"/>
<accession>A0A1H4E252</accession>
<dbReference type="AlphaFoldDB" id="A0A1H4E252"/>
<dbReference type="EMBL" id="FNRJ01000007">
    <property type="protein sequence ID" value="SEA78472.1"/>
    <property type="molecule type" value="Genomic_DNA"/>
</dbReference>
<evidence type="ECO:0000313" key="2">
    <source>
        <dbReference type="Proteomes" id="UP000242469"/>
    </source>
</evidence>
<proteinExistence type="predicted"/>
<organism evidence="1 2">
    <name type="scientific">Marinobacterium iners DSM 11526</name>
    <dbReference type="NCBI Taxonomy" id="1122198"/>
    <lineage>
        <taxon>Bacteria</taxon>
        <taxon>Pseudomonadati</taxon>
        <taxon>Pseudomonadota</taxon>
        <taxon>Gammaproteobacteria</taxon>
        <taxon>Oceanospirillales</taxon>
        <taxon>Oceanospirillaceae</taxon>
        <taxon>Marinobacterium</taxon>
    </lineage>
</organism>
<sequence length="217" mass="23597">MLRWLLLILLLCNALLFLWYAQREQTATASSAFSQDQVTRLRLLHELSGGEVVRPLQLECYQVGVFATENEAGQAAQLLAPIAMAVAQFPAPEEVVGYQLAVEIPSQAQAQRELLDRLAIAGWVPQTRQGRFLLGPFTGNRARAEAAVEQRALKEGLGLNSELQPVMQPGTGVLLEVEVSAGTEIGLAPSQLLLRGWPGIKIEKKLCSGLAQSQSDQ</sequence>
<gene>
    <name evidence="1" type="ORF">SAMN02745729_10791</name>
</gene>
<evidence type="ECO:0008006" key="3">
    <source>
        <dbReference type="Google" id="ProtNLM"/>
    </source>
</evidence>
<evidence type="ECO:0000313" key="1">
    <source>
        <dbReference type="EMBL" id="SEA78472.1"/>
    </source>
</evidence>
<reference evidence="2" key="1">
    <citation type="submission" date="2016-10" db="EMBL/GenBank/DDBJ databases">
        <authorList>
            <person name="Varghese N."/>
            <person name="Submissions S."/>
        </authorList>
    </citation>
    <scope>NUCLEOTIDE SEQUENCE [LARGE SCALE GENOMIC DNA]</scope>
    <source>
        <strain evidence="2">DSM 11526</strain>
    </source>
</reference>
<dbReference type="Proteomes" id="UP000242469">
    <property type="component" value="Unassembled WGS sequence"/>
</dbReference>
<protein>
    <recommendedName>
        <fullName evidence="3">Sporulation related domain-containing protein</fullName>
    </recommendedName>
</protein>
<keyword evidence="2" id="KW-1185">Reference proteome</keyword>